<organism evidence="10 11">
    <name type="scientific">Novymonas esmeraldas</name>
    <dbReference type="NCBI Taxonomy" id="1808958"/>
    <lineage>
        <taxon>Eukaryota</taxon>
        <taxon>Discoba</taxon>
        <taxon>Euglenozoa</taxon>
        <taxon>Kinetoplastea</taxon>
        <taxon>Metakinetoplastina</taxon>
        <taxon>Trypanosomatida</taxon>
        <taxon>Trypanosomatidae</taxon>
        <taxon>Novymonas</taxon>
    </lineage>
</organism>
<evidence type="ECO:0000256" key="6">
    <source>
        <dbReference type="PIRSR" id="PIRSR601382-2"/>
    </source>
</evidence>
<feature type="binding site" evidence="6">
    <location>
        <position position="617"/>
    </location>
    <ligand>
        <name>Ca(2+)</name>
        <dbReference type="ChEBI" id="CHEBI:29108"/>
    </ligand>
</feature>
<name>A0AAW0EYB4_9TRYP</name>
<keyword evidence="7" id="KW-0326">Glycosidase</keyword>
<sequence>MFKRTPGDGGHVAAAPDSSPSSPLVRGGGSSAMSVFNIRRRVRFTCSTLYRRFVGSRRLTKVASILVVAALLCAVLYYASLANKVEWPDIRPSTETPAVPTTKPPAVPTTKTPAVPTTEGVHIFPPSHGERGGMVSAALSFCLDAADAELDNEAAWTKHAAATPTAPLQRAAPGEVHPIQAEMLPFVRDMLDHALHGYFRRAFPHDDLKSLTGGFTDTFGGVGITLLDSLDMLALMGRPRTFRHAAKWVEEHLTLSEHVMAASAFEVNIRGVGGLLAAHFMYEEGVVPVVQSEHNYKGGLADMARDLGDRLMRTFETPSGLPMRMIRLRDGIASNPMTSNADAGTYLLEFSALSRVTGNQSYARAARLATQTLHDMRESATQLMNTGVDAMHARWSSRTASVGACIDSTIEYSVKHHVLSGEVAEWREFETDRRASSAWLRGGGFYYNLAQGSGAFVDRVTQGLSAFYPSTMLLGGHHTEAMEGVWATHGLHKRLGVLDEITNLQLGTSRVSNYNLRPEHIESIYYLYRSTHDPAYLQMGREFALGLQLRARVPFGLATMFDTSLPHNRERLNDYMESFAIAETLKYLYLLFDEASPIHRRVGSDAAGTSAGWVFTTEAHPFPNTVGNWELDEALVRSGRRRPPVPASPAAHMFDYAPAGAARTEVVPPLDEAELAEVARARQYRDNWVARLSHGRMGGPGASPAENLAAGLKQWEQTSGHDFAALRHKHLQRRTQWLESVDAARVRHVRGLLCATYERLRRRRTTPALRRSARDFQSRMRELGSVCAGHGPSLSSPFAKEAPPPFLRGPSPNPVHLHHLNSVGDGAYTYFCDIRHRSGVNQLSKGVYRPPAPLHTY</sequence>
<feature type="active site" evidence="5">
    <location>
        <position position="519"/>
    </location>
</feature>
<keyword evidence="9" id="KW-1133">Transmembrane helix</keyword>
<dbReference type="GO" id="GO:0044322">
    <property type="term" value="C:endoplasmic reticulum quality control compartment"/>
    <property type="evidence" value="ECO:0007669"/>
    <property type="project" value="GOC"/>
</dbReference>
<dbReference type="GO" id="GO:0004571">
    <property type="term" value="F:mannosyl-oligosaccharide 1,2-alpha-mannosidase activity"/>
    <property type="evidence" value="ECO:0007669"/>
    <property type="project" value="InterPro"/>
</dbReference>
<dbReference type="GO" id="GO:0016020">
    <property type="term" value="C:membrane"/>
    <property type="evidence" value="ECO:0007669"/>
    <property type="project" value="InterPro"/>
</dbReference>
<dbReference type="AlphaFoldDB" id="A0AAW0EYB4"/>
<keyword evidence="9" id="KW-0812">Transmembrane</keyword>
<dbReference type="Gene3D" id="1.50.10.10">
    <property type="match status" value="1"/>
</dbReference>
<keyword evidence="3" id="KW-0256">Endoplasmic reticulum</keyword>
<evidence type="ECO:0000256" key="1">
    <source>
        <dbReference type="ARBA" id="ARBA00004240"/>
    </source>
</evidence>
<dbReference type="PANTHER" id="PTHR45679">
    <property type="entry name" value="ER DEGRADATION-ENHANCING ALPHA-MANNOSIDASE-LIKE PROTEIN 2"/>
    <property type="match status" value="1"/>
</dbReference>
<feature type="active site" description="Proton donor" evidence="5">
    <location>
        <position position="500"/>
    </location>
</feature>
<dbReference type="GO" id="GO:0005509">
    <property type="term" value="F:calcium ion binding"/>
    <property type="evidence" value="ECO:0007669"/>
    <property type="project" value="InterPro"/>
</dbReference>
<comment type="caution">
    <text evidence="10">The sequence shown here is derived from an EMBL/GenBank/DDBJ whole genome shotgun (WGS) entry which is preliminary data.</text>
</comment>
<evidence type="ECO:0000256" key="9">
    <source>
        <dbReference type="SAM" id="Phobius"/>
    </source>
</evidence>
<evidence type="ECO:0000256" key="5">
    <source>
        <dbReference type="PIRSR" id="PIRSR601382-1"/>
    </source>
</evidence>
<proteinExistence type="inferred from homology"/>
<evidence type="ECO:0000256" key="8">
    <source>
        <dbReference type="SAM" id="MobiDB-lite"/>
    </source>
</evidence>
<feature type="compositionally biased region" description="Low complexity" evidence="8">
    <location>
        <begin position="13"/>
        <end position="23"/>
    </location>
</feature>
<keyword evidence="6" id="KW-0479">Metal-binding</keyword>
<evidence type="ECO:0000256" key="3">
    <source>
        <dbReference type="ARBA" id="ARBA00022824"/>
    </source>
</evidence>
<protein>
    <recommendedName>
        <fullName evidence="7">alpha-1,2-Mannosidase</fullName>
        <ecNumber evidence="7">3.2.1.-</ecNumber>
    </recommendedName>
</protein>
<dbReference type="SUPFAM" id="SSF48225">
    <property type="entry name" value="Seven-hairpin glycosidases"/>
    <property type="match status" value="1"/>
</dbReference>
<evidence type="ECO:0000256" key="2">
    <source>
        <dbReference type="ARBA" id="ARBA00007658"/>
    </source>
</evidence>
<evidence type="ECO:0000256" key="7">
    <source>
        <dbReference type="RuleBase" id="RU361193"/>
    </source>
</evidence>
<feature type="region of interest" description="Disordered" evidence="8">
    <location>
        <begin position="1"/>
        <end position="29"/>
    </location>
</feature>
<dbReference type="InterPro" id="IPR012341">
    <property type="entry name" value="6hp_glycosidase-like_sf"/>
</dbReference>
<evidence type="ECO:0000313" key="11">
    <source>
        <dbReference type="Proteomes" id="UP001430356"/>
    </source>
</evidence>
<gene>
    <name evidence="10" type="ORF">NESM_000768900</name>
</gene>
<dbReference type="InterPro" id="IPR036026">
    <property type="entry name" value="Seven-hairpin_glycosidases"/>
</dbReference>
<feature type="transmembrane region" description="Helical" evidence="9">
    <location>
        <begin position="59"/>
        <end position="79"/>
    </location>
</feature>
<keyword evidence="6" id="KW-0106">Calcium</keyword>
<feature type="active site" evidence="5">
    <location>
        <position position="407"/>
    </location>
</feature>
<dbReference type="EC" id="3.2.1.-" evidence="7"/>
<keyword evidence="9" id="KW-0472">Membrane</keyword>
<reference evidence="10 11" key="1">
    <citation type="journal article" date="2021" name="MBio">
        <title>A New Model Trypanosomatid, Novymonas esmeraldas: Genomic Perception of Its 'Candidatus Pandoraea novymonadis' Endosymbiont.</title>
        <authorList>
            <person name="Zakharova A."/>
            <person name="Saura A."/>
            <person name="Butenko A."/>
            <person name="Podesvova L."/>
            <person name="Warmusova S."/>
            <person name="Kostygov A.Y."/>
            <person name="Nenarokova A."/>
            <person name="Lukes J."/>
            <person name="Opperdoes F.R."/>
            <person name="Yurchenko V."/>
        </authorList>
    </citation>
    <scope>NUCLEOTIDE SEQUENCE [LARGE SCALE GENOMIC DNA]</scope>
    <source>
        <strain evidence="10 11">E262AT.01</strain>
    </source>
</reference>
<dbReference type="Proteomes" id="UP001430356">
    <property type="component" value="Unassembled WGS sequence"/>
</dbReference>
<dbReference type="InterPro" id="IPR001382">
    <property type="entry name" value="Glyco_hydro_47"/>
</dbReference>
<feature type="active site" description="Proton donor" evidence="5">
    <location>
        <position position="266"/>
    </location>
</feature>
<evidence type="ECO:0000256" key="4">
    <source>
        <dbReference type="ARBA" id="ARBA00023180"/>
    </source>
</evidence>
<accession>A0AAW0EYB4</accession>
<dbReference type="Pfam" id="PF01532">
    <property type="entry name" value="Glyco_hydro_47"/>
    <property type="match status" value="1"/>
</dbReference>
<dbReference type="GO" id="GO:0005975">
    <property type="term" value="P:carbohydrate metabolic process"/>
    <property type="evidence" value="ECO:0007669"/>
    <property type="project" value="InterPro"/>
</dbReference>
<dbReference type="InterPro" id="IPR044674">
    <property type="entry name" value="EDEM1/2/3"/>
</dbReference>
<dbReference type="PRINTS" id="PR00747">
    <property type="entry name" value="GLYHDRLASE47"/>
</dbReference>
<comment type="subcellular location">
    <subcellularLocation>
        <location evidence="1">Endoplasmic reticulum</location>
    </subcellularLocation>
</comment>
<dbReference type="PANTHER" id="PTHR45679:SF5">
    <property type="entry name" value="ER DEGRADATION-ENHANCING ALPHA-MANNOSIDASE-LIKE PROTEIN 1"/>
    <property type="match status" value="1"/>
</dbReference>
<comment type="similarity">
    <text evidence="2 7">Belongs to the glycosyl hydrolase 47 family.</text>
</comment>
<keyword evidence="11" id="KW-1185">Reference proteome</keyword>
<dbReference type="GO" id="GO:1904380">
    <property type="term" value="P:endoplasmic reticulum mannose trimming"/>
    <property type="evidence" value="ECO:0007669"/>
    <property type="project" value="InterPro"/>
</dbReference>
<evidence type="ECO:0000313" key="10">
    <source>
        <dbReference type="EMBL" id="KAK7198125.1"/>
    </source>
</evidence>
<feature type="compositionally biased region" description="Low complexity" evidence="8">
    <location>
        <begin position="108"/>
        <end position="118"/>
    </location>
</feature>
<dbReference type="EMBL" id="JAECZO010000133">
    <property type="protein sequence ID" value="KAK7198125.1"/>
    <property type="molecule type" value="Genomic_DNA"/>
</dbReference>
<feature type="region of interest" description="Disordered" evidence="8">
    <location>
        <begin position="93"/>
        <end position="118"/>
    </location>
</feature>
<comment type="cofactor">
    <cofactor evidence="6">
        <name>Ca(2+)</name>
        <dbReference type="ChEBI" id="CHEBI:29108"/>
    </cofactor>
</comment>
<keyword evidence="7 10" id="KW-0378">Hydrolase</keyword>
<keyword evidence="4" id="KW-0325">Glycoprotein</keyword>